<feature type="transmembrane region" description="Helical" evidence="6">
    <location>
        <begin position="216"/>
        <end position="236"/>
    </location>
</feature>
<dbReference type="EMBL" id="JALZ01000021">
    <property type="protein sequence ID" value="ETX13658.1"/>
    <property type="molecule type" value="Genomic_DNA"/>
</dbReference>
<organism evidence="8 9">
    <name type="scientific">Roseivivax halodurans JCM 10272</name>
    <dbReference type="NCBI Taxonomy" id="1449350"/>
    <lineage>
        <taxon>Bacteria</taxon>
        <taxon>Pseudomonadati</taxon>
        <taxon>Pseudomonadota</taxon>
        <taxon>Alphaproteobacteria</taxon>
        <taxon>Rhodobacterales</taxon>
        <taxon>Roseobacteraceae</taxon>
        <taxon>Roseivivax</taxon>
    </lineage>
</organism>
<keyword evidence="3 6" id="KW-0812">Transmembrane</keyword>
<comment type="similarity">
    <text evidence="2">Belongs to the drug/metabolite transporter (DMT) superfamily. 10 TMS drug/metabolite exporter (DME) (TC 2.A.7.3) family.</text>
</comment>
<evidence type="ECO:0000256" key="1">
    <source>
        <dbReference type="ARBA" id="ARBA00004141"/>
    </source>
</evidence>
<evidence type="ECO:0000313" key="8">
    <source>
        <dbReference type="EMBL" id="ETX13658.1"/>
    </source>
</evidence>
<protein>
    <recommendedName>
        <fullName evidence="7">EamA domain-containing protein</fullName>
    </recommendedName>
</protein>
<dbReference type="Proteomes" id="UP000022447">
    <property type="component" value="Unassembled WGS sequence"/>
</dbReference>
<evidence type="ECO:0000313" key="9">
    <source>
        <dbReference type="Proteomes" id="UP000022447"/>
    </source>
</evidence>
<dbReference type="STRING" id="1449350.OCH239_09340"/>
<dbReference type="RefSeq" id="WP_037264621.1">
    <property type="nucleotide sequence ID" value="NZ_JALZ01000021.1"/>
</dbReference>
<evidence type="ECO:0000256" key="3">
    <source>
        <dbReference type="ARBA" id="ARBA00022692"/>
    </source>
</evidence>
<dbReference type="SUPFAM" id="SSF103481">
    <property type="entry name" value="Multidrug resistance efflux transporter EmrE"/>
    <property type="match status" value="2"/>
</dbReference>
<proteinExistence type="inferred from homology"/>
<feature type="transmembrane region" description="Helical" evidence="6">
    <location>
        <begin position="81"/>
        <end position="97"/>
    </location>
</feature>
<sequence length="297" mass="31142">MINQRPSHHVTAGHLPAILWVLLSTFLWTVIFAAGKLSGGEIGAFQITFLRYVGGFSLLSGAVVAQGRLAQHRSARPSAHFARAVCGCGAAVAITWASTRMPLVDATAIGMLSGVLTVLLGVAVLNERLGRANGIAIFLAVVGVAFVMLGKGAFRSGLFLIPALVAFLSAAMFALEGLLISVLGRAERPGTVMLHVSFFGLVLMGGPAWLEWRPLSWQATLSCISLGPVGLIAQYCTIRGYRAAPLSVVAPIDYSWILFSALLGAMFFGEIPGPSAWIGCTLIVSGGVVLARAHQSS</sequence>
<keyword evidence="5 6" id="KW-0472">Membrane</keyword>
<feature type="transmembrane region" description="Helical" evidence="6">
    <location>
        <begin position="12"/>
        <end position="34"/>
    </location>
</feature>
<evidence type="ECO:0000259" key="7">
    <source>
        <dbReference type="Pfam" id="PF00892"/>
    </source>
</evidence>
<feature type="transmembrane region" description="Helical" evidence="6">
    <location>
        <begin position="192"/>
        <end position="210"/>
    </location>
</feature>
<evidence type="ECO:0000256" key="4">
    <source>
        <dbReference type="ARBA" id="ARBA00022989"/>
    </source>
</evidence>
<feature type="transmembrane region" description="Helical" evidence="6">
    <location>
        <begin position="248"/>
        <end position="269"/>
    </location>
</feature>
<dbReference type="InterPro" id="IPR000620">
    <property type="entry name" value="EamA_dom"/>
</dbReference>
<feature type="domain" description="EamA" evidence="7">
    <location>
        <begin position="16"/>
        <end position="148"/>
    </location>
</feature>
<dbReference type="PANTHER" id="PTHR22911">
    <property type="entry name" value="ACYL-MALONYL CONDENSING ENZYME-RELATED"/>
    <property type="match status" value="1"/>
</dbReference>
<reference evidence="8 9" key="1">
    <citation type="submission" date="2014-01" db="EMBL/GenBank/DDBJ databases">
        <title>Roseivivax halodurans JCM 10272 Genome Sequencing.</title>
        <authorList>
            <person name="Lai Q."/>
            <person name="Li G."/>
            <person name="Shao Z."/>
        </authorList>
    </citation>
    <scope>NUCLEOTIDE SEQUENCE [LARGE SCALE GENOMIC DNA]</scope>
    <source>
        <strain evidence="8 9">JCM 10272</strain>
    </source>
</reference>
<feature type="transmembrane region" description="Helical" evidence="6">
    <location>
        <begin position="159"/>
        <end position="180"/>
    </location>
</feature>
<name>X7EEU9_9RHOB</name>
<feature type="transmembrane region" description="Helical" evidence="6">
    <location>
        <begin position="49"/>
        <end position="69"/>
    </location>
</feature>
<dbReference type="InterPro" id="IPR037185">
    <property type="entry name" value="EmrE-like"/>
</dbReference>
<accession>X7EEU9</accession>
<evidence type="ECO:0000256" key="6">
    <source>
        <dbReference type="SAM" id="Phobius"/>
    </source>
</evidence>
<feature type="transmembrane region" description="Helical" evidence="6">
    <location>
        <begin position="103"/>
        <end position="125"/>
    </location>
</feature>
<keyword evidence="4 6" id="KW-1133">Transmembrane helix</keyword>
<dbReference type="Gene3D" id="1.10.3730.20">
    <property type="match status" value="1"/>
</dbReference>
<comment type="caution">
    <text evidence="8">The sequence shown here is derived from an EMBL/GenBank/DDBJ whole genome shotgun (WGS) entry which is preliminary data.</text>
</comment>
<evidence type="ECO:0000256" key="5">
    <source>
        <dbReference type="ARBA" id="ARBA00023136"/>
    </source>
</evidence>
<dbReference type="Pfam" id="PF00892">
    <property type="entry name" value="EamA"/>
    <property type="match status" value="2"/>
</dbReference>
<dbReference type="GO" id="GO:0016020">
    <property type="term" value="C:membrane"/>
    <property type="evidence" value="ECO:0007669"/>
    <property type="project" value="UniProtKB-SubCell"/>
</dbReference>
<evidence type="ECO:0000256" key="2">
    <source>
        <dbReference type="ARBA" id="ARBA00009853"/>
    </source>
</evidence>
<dbReference type="PANTHER" id="PTHR22911:SF6">
    <property type="entry name" value="SOLUTE CARRIER FAMILY 35 MEMBER G1"/>
    <property type="match status" value="1"/>
</dbReference>
<dbReference type="AlphaFoldDB" id="X7EEU9"/>
<feature type="domain" description="EamA" evidence="7">
    <location>
        <begin position="163"/>
        <end position="290"/>
    </location>
</feature>
<dbReference type="OrthoDB" id="8478051at2"/>
<gene>
    <name evidence="8" type="ORF">OCH239_09340</name>
</gene>
<keyword evidence="9" id="KW-1185">Reference proteome</keyword>
<dbReference type="eggNOG" id="COG0697">
    <property type="taxonomic scope" value="Bacteria"/>
</dbReference>
<feature type="transmembrane region" description="Helical" evidence="6">
    <location>
        <begin position="275"/>
        <end position="293"/>
    </location>
</feature>
<feature type="transmembrane region" description="Helical" evidence="6">
    <location>
        <begin position="132"/>
        <end position="153"/>
    </location>
</feature>
<comment type="subcellular location">
    <subcellularLocation>
        <location evidence="1">Membrane</location>
        <topology evidence="1">Multi-pass membrane protein</topology>
    </subcellularLocation>
</comment>